<dbReference type="EMBL" id="AOIA01000091">
    <property type="protein sequence ID" value="ELY60995.1"/>
    <property type="molecule type" value="Genomic_DNA"/>
</dbReference>
<dbReference type="Proteomes" id="UP000011531">
    <property type="component" value="Unassembled WGS sequence"/>
</dbReference>
<gene>
    <name evidence="1" type="ORF">C492_09645</name>
</gene>
<name>L9XH20_9EURY</name>
<comment type="caution">
    <text evidence="1">The sequence shown here is derived from an EMBL/GenBank/DDBJ whole genome shotgun (WGS) entry which is preliminary data.</text>
</comment>
<protein>
    <submittedName>
        <fullName evidence="1">Uncharacterized protein</fullName>
    </submittedName>
</protein>
<proteinExistence type="predicted"/>
<organism evidence="1 2">
    <name type="scientific">Natronococcus jeotgali DSM 18795</name>
    <dbReference type="NCBI Taxonomy" id="1227498"/>
    <lineage>
        <taxon>Archaea</taxon>
        <taxon>Methanobacteriati</taxon>
        <taxon>Methanobacteriota</taxon>
        <taxon>Stenosarchaea group</taxon>
        <taxon>Halobacteria</taxon>
        <taxon>Halobacteriales</taxon>
        <taxon>Natrialbaceae</taxon>
        <taxon>Natronococcus</taxon>
    </lineage>
</organism>
<sequence length="120" mass="12573">MRSTTAVSPSGRSIFGRCLVIGHSRVAYPPARTTASTVQITANGTSVVVVATAVRPGGTLETPENCVRLAVELLAILAVLRAVPADGFHGSGSKPFTGIDGRGFRRPVDVRTPDYRCGHD</sequence>
<evidence type="ECO:0000313" key="2">
    <source>
        <dbReference type="Proteomes" id="UP000011531"/>
    </source>
</evidence>
<keyword evidence="2" id="KW-1185">Reference proteome</keyword>
<reference evidence="1 2" key="1">
    <citation type="journal article" date="2014" name="PLoS Genet.">
        <title>Phylogenetically driven sequencing of extremely halophilic archaea reveals strategies for static and dynamic osmo-response.</title>
        <authorList>
            <person name="Becker E.A."/>
            <person name="Seitzer P.M."/>
            <person name="Tritt A."/>
            <person name="Larsen D."/>
            <person name="Krusor M."/>
            <person name="Yao A.I."/>
            <person name="Wu D."/>
            <person name="Madern D."/>
            <person name="Eisen J.A."/>
            <person name="Darling A.E."/>
            <person name="Facciotti M.T."/>
        </authorList>
    </citation>
    <scope>NUCLEOTIDE SEQUENCE [LARGE SCALE GENOMIC DNA]</scope>
    <source>
        <strain evidence="1 2">DSM 18795</strain>
    </source>
</reference>
<accession>L9XH20</accession>
<dbReference type="AlphaFoldDB" id="L9XH20"/>
<evidence type="ECO:0000313" key="1">
    <source>
        <dbReference type="EMBL" id="ELY60995.1"/>
    </source>
</evidence>